<reference evidence="17 18" key="1">
    <citation type="submission" date="2019-05" db="EMBL/GenBank/DDBJ databases">
        <title>Arcobacter cibarius and Arcobacter thereius providing challenges in identification an antibiotic susceptibility and Quinolone resistance.</title>
        <authorList>
            <person name="Busch A."/>
            <person name="Hanel I."/>
            <person name="Hotzel H."/>
            <person name="Tomaso H."/>
        </authorList>
    </citation>
    <scope>NUCLEOTIDE SEQUENCE [LARGE SCALE GENOMIC DNA]</scope>
    <source>
        <strain evidence="17 18">16CS0831-2</strain>
    </source>
</reference>
<dbReference type="SUPFAM" id="SSF47384">
    <property type="entry name" value="Homodimeric domain of signal transducing histidine kinase"/>
    <property type="match status" value="1"/>
</dbReference>
<gene>
    <name evidence="17" type="ORF">FE247_04235</name>
</gene>
<dbReference type="Pfam" id="PF00497">
    <property type="entry name" value="SBP_bac_3"/>
    <property type="match status" value="1"/>
</dbReference>
<evidence type="ECO:0000256" key="10">
    <source>
        <dbReference type="ARBA" id="ARBA00022898"/>
    </source>
</evidence>
<evidence type="ECO:0000313" key="18">
    <source>
        <dbReference type="Proteomes" id="UP000305417"/>
    </source>
</evidence>
<evidence type="ECO:0000256" key="13">
    <source>
        <dbReference type="ARBA" id="ARBA00033171"/>
    </source>
</evidence>
<evidence type="ECO:0000256" key="8">
    <source>
        <dbReference type="ARBA" id="ARBA00022679"/>
    </source>
</evidence>
<dbReference type="CDD" id="cd13708">
    <property type="entry name" value="PBP2_BvgS_like_1"/>
    <property type="match status" value="1"/>
</dbReference>
<dbReference type="InterPro" id="IPR005467">
    <property type="entry name" value="His_kinase_dom"/>
</dbReference>
<dbReference type="PRINTS" id="PR00344">
    <property type="entry name" value="BCTRLSENSOR"/>
</dbReference>
<evidence type="ECO:0000256" key="12">
    <source>
        <dbReference type="ARBA" id="ARBA00023004"/>
    </source>
</evidence>
<dbReference type="Proteomes" id="UP000305417">
    <property type="component" value="Unassembled WGS sequence"/>
</dbReference>
<dbReference type="EC" id="2.7.13.3" evidence="6"/>
<keyword evidence="8" id="KW-0808">Transferase</keyword>
<comment type="pathway">
    <text evidence="3">Cofactor biosynthesis; thiamine diphosphate biosynthesis.</text>
</comment>
<feature type="domain" description="Histidine kinase" evidence="16">
    <location>
        <begin position="626"/>
        <end position="849"/>
    </location>
</feature>
<dbReference type="SMART" id="SM00062">
    <property type="entry name" value="PBPb"/>
    <property type="match status" value="1"/>
</dbReference>
<feature type="transmembrane region" description="Helical" evidence="15">
    <location>
        <begin position="562"/>
        <end position="584"/>
    </location>
</feature>
<evidence type="ECO:0000313" key="17">
    <source>
        <dbReference type="EMBL" id="TLT00483.1"/>
    </source>
</evidence>
<evidence type="ECO:0000256" key="14">
    <source>
        <dbReference type="ARBA" id="ARBA00048179"/>
    </source>
</evidence>
<evidence type="ECO:0000256" key="2">
    <source>
        <dbReference type="ARBA" id="ARBA00003469"/>
    </source>
</evidence>
<dbReference type="SUPFAM" id="SSF55874">
    <property type="entry name" value="ATPase domain of HSP90 chaperone/DNA topoisomerase II/histidine kinase"/>
    <property type="match status" value="1"/>
</dbReference>
<dbReference type="Pfam" id="PF09084">
    <property type="entry name" value="NMT1"/>
    <property type="match status" value="1"/>
</dbReference>
<comment type="catalytic activity">
    <reaction evidence="1">
        <text>ATP + protein L-histidine = ADP + protein N-phospho-L-histidine.</text>
        <dbReference type="EC" id="2.7.13.3"/>
    </reaction>
</comment>
<keyword evidence="15" id="KW-0472">Membrane</keyword>
<comment type="subunit">
    <text evidence="5">Homodimer.</text>
</comment>
<accession>A0ABY2V992</accession>
<evidence type="ECO:0000256" key="7">
    <source>
        <dbReference type="ARBA" id="ARBA00022553"/>
    </source>
</evidence>
<name>A0ABY2V992_9BACT</name>
<protein>
    <recommendedName>
        <fullName evidence="6">histidine kinase</fullName>
        <ecNumber evidence="6">2.7.13.3</ecNumber>
    </recommendedName>
    <alternativeName>
        <fullName evidence="13">Thiamine pyrimidine synthase</fullName>
    </alternativeName>
</protein>
<dbReference type="Gene3D" id="3.30.565.10">
    <property type="entry name" value="Histidine kinase-like ATPase, C-terminal domain"/>
    <property type="match status" value="1"/>
</dbReference>
<evidence type="ECO:0000256" key="4">
    <source>
        <dbReference type="ARBA" id="ARBA00009406"/>
    </source>
</evidence>
<organism evidence="17 18">
    <name type="scientific">Aliarcobacter cibarius</name>
    <dbReference type="NCBI Taxonomy" id="255507"/>
    <lineage>
        <taxon>Bacteria</taxon>
        <taxon>Pseudomonadati</taxon>
        <taxon>Campylobacterota</taxon>
        <taxon>Epsilonproteobacteria</taxon>
        <taxon>Campylobacterales</taxon>
        <taxon>Arcobacteraceae</taxon>
        <taxon>Aliarcobacter</taxon>
    </lineage>
</organism>
<dbReference type="Gene3D" id="3.40.190.10">
    <property type="entry name" value="Periplasmic binding protein-like II"/>
    <property type="match status" value="4"/>
</dbReference>
<dbReference type="InterPro" id="IPR003661">
    <property type="entry name" value="HisK_dim/P_dom"/>
</dbReference>
<keyword evidence="9" id="KW-0479">Metal-binding</keyword>
<dbReference type="SUPFAM" id="SSF53850">
    <property type="entry name" value="Periplasmic binding protein-like II"/>
    <property type="match status" value="2"/>
</dbReference>
<evidence type="ECO:0000256" key="5">
    <source>
        <dbReference type="ARBA" id="ARBA00011738"/>
    </source>
</evidence>
<dbReference type="InterPro" id="IPR036890">
    <property type="entry name" value="HATPase_C_sf"/>
</dbReference>
<dbReference type="InterPro" id="IPR036097">
    <property type="entry name" value="HisK_dim/P_sf"/>
</dbReference>
<sequence>MKKIFLLLFFITSLFSNNLQKVSLQLMWLDQFQFAGFYIAKEKDFYQKAGLEVEFKKFHNSTNVLNEVLEKKADFGISSTSLIVDKSKNKDVVVLGAIFQTSPLVLLALENSDLNSLKDLVNKRLMITQEQLEFATLKAMLISQNIDINSIKILPHSLNTDDLVNKNTDLMLSYATNEPFLLKEKGYESKIFYPKDYGFDFYEDLIFTTGEFARNNPRIVKDFYEASMEGWRWAFDNLEQTVNIIYEKYNPQNKSKEALLFEALEMKKLVFDEHGEIGKISKEKINLIINTYKVMGLIKNEIDLNTLLFEHNDDNNLNLKLNSDELAYLKTKKTFSYCSHSNLMPFESIVNRKHIGILEDYMKQISKSLNIDLKFVPTSNWHESFEKTVKNECDILTTIAYKTNRENLLNFTKPYVDFPFVIATDITKPFIDDINKLKDVKIALVRGFATSKLIQEKYKNFKFVEYPSLHDCLTAVKNGEVYAAIDSLAVIGFEIQNNFLGELKVSGRIDEQLKLHMATNIENKHLASILDKALDSINDKQKHDFFNKWVYIKYENNLDSELLVRISILLLIIFIVFAIIYRYFLLKKINKNLEDKIAFEIKQNEEKNRILMHQSKMAAMGEMLENIAHQWRQPLSTISVCTSGMELKKSLSKLDDKEFFDSINHIKSSVSYLSNTIDDFRNFLDQNKFISNIETSNLFKKVLDILNPSFTNHNINVIKNIDNFKFISIENELIQVLMNIFTNAKDALKELDNQESKYIFIDIKKELDNLNIDIYDNALGVDAEIVDRIFEPYFTTKHKSKGTGIGLYMSKLLVETHLKGKISVKNYKFIYEENEFVGAKFRITLPLKIDV</sequence>
<evidence type="ECO:0000256" key="9">
    <source>
        <dbReference type="ARBA" id="ARBA00022723"/>
    </source>
</evidence>
<comment type="similarity">
    <text evidence="4">Belongs to the NMT1/THI5 family.</text>
</comment>
<keyword evidence="10" id="KW-0663">Pyridoxal phosphate</keyword>
<keyword evidence="11" id="KW-0784">Thiamine biosynthesis</keyword>
<dbReference type="Gene3D" id="1.10.287.130">
    <property type="match status" value="1"/>
</dbReference>
<dbReference type="InterPro" id="IPR027939">
    <property type="entry name" value="NMT1/THI5"/>
</dbReference>
<dbReference type="PANTHER" id="PTHR31528:SF1">
    <property type="entry name" value="4-AMINO-5-HYDROXYMETHYL-2-METHYLPYRIMIDINE PHOSPHATE SYNTHASE THI11-RELATED"/>
    <property type="match status" value="1"/>
</dbReference>
<dbReference type="RefSeq" id="WP_138108535.1">
    <property type="nucleotide sequence ID" value="NZ_VBUC01000007.1"/>
</dbReference>
<keyword evidence="18" id="KW-1185">Reference proteome</keyword>
<comment type="function">
    <text evidence="2">Responsible for the formation of the pyrimidine heterocycle in the thiamine biosynthesis pathway. Catalyzes the formation of hydroxymethylpyrimidine phosphate (HMP-P) from histidine and pyridoxal phosphate (PLP). The protein uses PLP and the active site histidine to form HMP-P, generating an inactive enzyme. The enzyme can only undergo a single turnover, which suggests it is a suicide enzyme.</text>
</comment>
<dbReference type="PROSITE" id="PS50109">
    <property type="entry name" value="HIS_KIN"/>
    <property type="match status" value="1"/>
</dbReference>
<evidence type="ECO:0000256" key="6">
    <source>
        <dbReference type="ARBA" id="ARBA00012438"/>
    </source>
</evidence>
<keyword evidence="15" id="KW-1133">Transmembrane helix</keyword>
<dbReference type="PANTHER" id="PTHR31528">
    <property type="entry name" value="4-AMINO-5-HYDROXYMETHYL-2-METHYLPYRIMIDINE PHOSPHATE SYNTHASE THI11-RELATED"/>
    <property type="match status" value="1"/>
</dbReference>
<proteinExistence type="inferred from homology"/>
<dbReference type="InterPro" id="IPR015168">
    <property type="entry name" value="SsuA/THI5"/>
</dbReference>
<dbReference type="Pfam" id="PF02518">
    <property type="entry name" value="HATPase_c"/>
    <property type="match status" value="1"/>
</dbReference>
<evidence type="ECO:0000256" key="1">
    <source>
        <dbReference type="ARBA" id="ARBA00000085"/>
    </source>
</evidence>
<comment type="caution">
    <text evidence="17">The sequence shown here is derived from an EMBL/GenBank/DDBJ whole genome shotgun (WGS) entry which is preliminary data.</text>
</comment>
<dbReference type="InterPro" id="IPR001638">
    <property type="entry name" value="Solute-binding_3/MltF_N"/>
</dbReference>
<comment type="catalytic activity">
    <reaction evidence="14">
        <text>N(6)-(pyridoxal phosphate)-L-lysyl-[4-amino-5-hydroxymethyl-2-methylpyrimidine phosphate synthase] + L-histidyl-[4-amino-5-hydroxymethyl-2-methylpyrimidine phosphate synthase] + 2 Fe(3+) + 4 H2O = L-lysyl-[4-amino-5-hydroxymethyl-2-methylpyrimidine phosphate synthase] + (2S)-2-amino-5-hydroxy-4-oxopentanoyl-[4-amino-5-hydroxymethyl-2-methylpyrimidine phosphate synthase] + 4-amino-2-methyl-5-(phosphooxymethyl)pyrimidine + 3-oxopropanoate + 2 Fe(2+) + 2 H(+)</text>
        <dbReference type="Rhea" id="RHEA:65756"/>
        <dbReference type="Rhea" id="RHEA-COMP:16892"/>
        <dbReference type="Rhea" id="RHEA-COMP:16893"/>
        <dbReference type="Rhea" id="RHEA-COMP:16894"/>
        <dbReference type="Rhea" id="RHEA-COMP:16895"/>
        <dbReference type="ChEBI" id="CHEBI:15377"/>
        <dbReference type="ChEBI" id="CHEBI:15378"/>
        <dbReference type="ChEBI" id="CHEBI:29033"/>
        <dbReference type="ChEBI" id="CHEBI:29034"/>
        <dbReference type="ChEBI" id="CHEBI:29969"/>
        <dbReference type="ChEBI" id="CHEBI:29979"/>
        <dbReference type="ChEBI" id="CHEBI:33190"/>
        <dbReference type="ChEBI" id="CHEBI:58354"/>
        <dbReference type="ChEBI" id="CHEBI:143915"/>
        <dbReference type="ChEBI" id="CHEBI:157692"/>
    </reaction>
    <physiologicalReaction direction="left-to-right" evidence="14">
        <dbReference type="Rhea" id="RHEA:65757"/>
    </physiologicalReaction>
</comment>
<dbReference type="InterPro" id="IPR004358">
    <property type="entry name" value="Sig_transdc_His_kin-like_C"/>
</dbReference>
<keyword evidence="15" id="KW-0812">Transmembrane</keyword>
<dbReference type="CDD" id="cd00082">
    <property type="entry name" value="HisKA"/>
    <property type="match status" value="1"/>
</dbReference>
<keyword evidence="7" id="KW-0597">Phosphoprotein</keyword>
<dbReference type="EMBL" id="VBUC01000007">
    <property type="protein sequence ID" value="TLT00483.1"/>
    <property type="molecule type" value="Genomic_DNA"/>
</dbReference>
<evidence type="ECO:0000256" key="11">
    <source>
        <dbReference type="ARBA" id="ARBA00022977"/>
    </source>
</evidence>
<keyword evidence="12" id="KW-0408">Iron</keyword>
<dbReference type="SMART" id="SM00387">
    <property type="entry name" value="HATPase_c"/>
    <property type="match status" value="1"/>
</dbReference>
<evidence type="ECO:0000256" key="3">
    <source>
        <dbReference type="ARBA" id="ARBA00004948"/>
    </source>
</evidence>
<dbReference type="InterPro" id="IPR003594">
    <property type="entry name" value="HATPase_dom"/>
</dbReference>
<evidence type="ECO:0000256" key="15">
    <source>
        <dbReference type="SAM" id="Phobius"/>
    </source>
</evidence>
<evidence type="ECO:0000259" key="16">
    <source>
        <dbReference type="PROSITE" id="PS50109"/>
    </source>
</evidence>